<feature type="transmembrane region" description="Helical" evidence="6">
    <location>
        <begin position="83"/>
        <end position="104"/>
    </location>
</feature>
<dbReference type="InterPro" id="IPR043428">
    <property type="entry name" value="LivM-like"/>
</dbReference>
<reference evidence="7" key="1">
    <citation type="submission" date="2022-03" db="EMBL/GenBank/DDBJ databases">
        <title>Complete genome sequence of Caldinitratiruptor microaerophilus.</title>
        <authorList>
            <person name="Mukaiyama R."/>
            <person name="Nishiyama T."/>
            <person name="Ueda K."/>
        </authorList>
    </citation>
    <scope>NUCLEOTIDE SEQUENCE</scope>
    <source>
        <strain evidence="7">JCM 16183</strain>
    </source>
</reference>
<dbReference type="CDD" id="cd06581">
    <property type="entry name" value="TM_PBP1_LivM_like"/>
    <property type="match status" value="1"/>
</dbReference>
<gene>
    <name evidence="7" type="ORF">caldi_34670</name>
</gene>
<protein>
    <submittedName>
        <fullName evidence="7">Amino acid ABC transporter permease</fullName>
    </submittedName>
</protein>
<proteinExistence type="predicted"/>
<evidence type="ECO:0000256" key="4">
    <source>
        <dbReference type="ARBA" id="ARBA00022989"/>
    </source>
</evidence>
<evidence type="ECO:0000313" key="8">
    <source>
        <dbReference type="Proteomes" id="UP001163687"/>
    </source>
</evidence>
<dbReference type="RefSeq" id="WP_264842965.1">
    <property type="nucleotide sequence ID" value="NZ_AP025628.1"/>
</dbReference>
<keyword evidence="8" id="KW-1185">Reference proteome</keyword>
<evidence type="ECO:0000256" key="2">
    <source>
        <dbReference type="ARBA" id="ARBA00022475"/>
    </source>
</evidence>
<name>A0AA35CNH4_9FIRM</name>
<dbReference type="AlphaFoldDB" id="A0AA35CNH4"/>
<feature type="transmembrane region" description="Helical" evidence="6">
    <location>
        <begin position="29"/>
        <end position="48"/>
    </location>
</feature>
<feature type="transmembrane region" description="Helical" evidence="6">
    <location>
        <begin position="7"/>
        <end position="23"/>
    </location>
</feature>
<comment type="subcellular location">
    <subcellularLocation>
        <location evidence="1">Cell membrane</location>
        <topology evidence="1">Multi-pass membrane protein</topology>
    </subcellularLocation>
</comment>
<evidence type="ECO:0000256" key="5">
    <source>
        <dbReference type="ARBA" id="ARBA00023136"/>
    </source>
</evidence>
<feature type="transmembrane region" description="Helical" evidence="6">
    <location>
        <begin position="243"/>
        <end position="269"/>
    </location>
</feature>
<evidence type="ECO:0000256" key="1">
    <source>
        <dbReference type="ARBA" id="ARBA00004651"/>
    </source>
</evidence>
<accession>A0AA35CNH4</accession>
<feature type="transmembrane region" description="Helical" evidence="6">
    <location>
        <begin position="111"/>
        <end position="140"/>
    </location>
</feature>
<evidence type="ECO:0000313" key="7">
    <source>
        <dbReference type="EMBL" id="BDG62377.1"/>
    </source>
</evidence>
<dbReference type="Proteomes" id="UP001163687">
    <property type="component" value="Chromosome"/>
</dbReference>
<keyword evidence="2" id="KW-1003">Cell membrane</keyword>
<evidence type="ECO:0000256" key="3">
    <source>
        <dbReference type="ARBA" id="ARBA00022692"/>
    </source>
</evidence>
<dbReference type="InterPro" id="IPR001851">
    <property type="entry name" value="ABC_transp_permease"/>
</dbReference>
<feature type="transmembrane region" description="Helical" evidence="6">
    <location>
        <begin position="289"/>
        <end position="311"/>
    </location>
</feature>
<sequence>MRLRRHGFLAVGVLVTLGIPLVVRDPHALHVLIMIFLYAFLGTGWNILGGYAGQVSLGHSVYFGIGAYTATLLMMKAGVSPLIGMFVGGLLAALVSLVVGWGCFRLAGHYFAIATLAVAEIAVVLATNWEYIGAAVGVYVPIDRAGNWLRTLQFTTKTGYYYVALTLLALGMSLAAYIERSRPGFYFRAIKADPESARALGVDIFRQKLYAMALSAFLVALGGAVYAQYVLFIDPESVLGAALSIQIALIPVLGGVGSLWGPLIGALVLVPLSEYTRLYFGGTGSGLDLVIYGLLIMLVATYQPAGLMGLLEARRERSKPGAALGR</sequence>
<keyword evidence="4 6" id="KW-1133">Transmembrane helix</keyword>
<evidence type="ECO:0000256" key="6">
    <source>
        <dbReference type="SAM" id="Phobius"/>
    </source>
</evidence>
<dbReference type="GO" id="GO:0015658">
    <property type="term" value="F:branched-chain amino acid transmembrane transporter activity"/>
    <property type="evidence" value="ECO:0007669"/>
    <property type="project" value="InterPro"/>
</dbReference>
<dbReference type="PANTHER" id="PTHR30482:SF10">
    <property type="entry name" value="HIGH-AFFINITY BRANCHED-CHAIN AMINO ACID TRANSPORT PROTEIN BRAE"/>
    <property type="match status" value="1"/>
</dbReference>
<dbReference type="Pfam" id="PF02653">
    <property type="entry name" value="BPD_transp_2"/>
    <property type="match status" value="1"/>
</dbReference>
<keyword evidence="5 6" id="KW-0472">Membrane</keyword>
<dbReference type="PANTHER" id="PTHR30482">
    <property type="entry name" value="HIGH-AFFINITY BRANCHED-CHAIN AMINO ACID TRANSPORT SYSTEM PERMEASE"/>
    <property type="match status" value="1"/>
</dbReference>
<organism evidence="7 8">
    <name type="scientific">Caldinitratiruptor microaerophilus</name>
    <dbReference type="NCBI Taxonomy" id="671077"/>
    <lineage>
        <taxon>Bacteria</taxon>
        <taxon>Bacillati</taxon>
        <taxon>Bacillota</taxon>
        <taxon>Clostridia</taxon>
        <taxon>Eubacteriales</taxon>
        <taxon>Symbiobacteriaceae</taxon>
        <taxon>Caldinitratiruptor</taxon>
    </lineage>
</organism>
<dbReference type="KEGG" id="cmic:caldi_34670"/>
<dbReference type="EMBL" id="AP025628">
    <property type="protein sequence ID" value="BDG62377.1"/>
    <property type="molecule type" value="Genomic_DNA"/>
</dbReference>
<feature type="transmembrane region" description="Helical" evidence="6">
    <location>
        <begin position="209"/>
        <end position="231"/>
    </location>
</feature>
<dbReference type="GO" id="GO:0005886">
    <property type="term" value="C:plasma membrane"/>
    <property type="evidence" value="ECO:0007669"/>
    <property type="project" value="UniProtKB-SubCell"/>
</dbReference>
<feature type="transmembrane region" description="Helical" evidence="6">
    <location>
        <begin position="160"/>
        <end position="178"/>
    </location>
</feature>
<keyword evidence="3 6" id="KW-0812">Transmembrane</keyword>
<feature type="transmembrane region" description="Helical" evidence="6">
    <location>
        <begin position="60"/>
        <end position="77"/>
    </location>
</feature>